<accession>A0A433UUU8</accession>
<reference evidence="11" key="1">
    <citation type="submission" date="2018-12" db="EMBL/GenBank/DDBJ databases">
        <authorList>
            <person name="Will S."/>
            <person name="Neumann-Schaal M."/>
            <person name="Henke P."/>
        </authorList>
    </citation>
    <scope>NUCLEOTIDE SEQUENCE</scope>
    <source>
        <strain evidence="11">PCC 7102</strain>
    </source>
</reference>
<evidence type="ECO:0000256" key="7">
    <source>
        <dbReference type="ARBA" id="ARBA00022840"/>
    </source>
</evidence>
<dbReference type="SUPFAM" id="SSF55874">
    <property type="entry name" value="ATPase domain of HSP90 chaperone/DNA topoisomerase II/histidine kinase"/>
    <property type="match status" value="1"/>
</dbReference>
<protein>
    <recommendedName>
        <fullName evidence="2">histidine kinase</fullName>
        <ecNumber evidence="2">2.7.13.3</ecNumber>
    </recommendedName>
</protein>
<dbReference type="GO" id="GO:0000155">
    <property type="term" value="F:phosphorelay sensor kinase activity"/>
    <property type="evidence" value="ECO:0007669"/>
    <property type="project" value="InterPro"/>
</dbReference>
<dbReference type="InterPro" id="IPR050482">
    <property type="entry name" value="Sensor_HK_TwoCompSys"/>
</dbReference>
<keyword evidence="5" id="KW-0547">Nucleotide-binding</keyword>
<evidence type="ECO:0000259" key="10">
    <source>
        <dbReference type="PROSITE" id="PS50109"/>
    </source>
</evidence>
<evidence type="ECO:0000256" key="8">
    <source>
        <dbReference type="ARBA" id="ARBA00023012"/>
    </source>
</evidence>
<organism evidence="11 12">
    <name type="scientific">Dulcicalothrix desertica PCC 7102</name>
    <dbReference type="NCBI Taxonomy" id="232991"/>
    <lineage>
        <taxon>Bacteria</taxon>
        <taxon>Bacillati</taxon>
        <taxon>Cyanobacteriota</taxon>
        <taxon>Cyanophyceae</taxon>
        <taxon>Nostocales</taxon>
        <taxon>Calotrichaceae</taxon>
        <taxon>Dulcicalothrix</taxon>
    </lineage>
</organism>
<evidence type="ECO:0000256" key="4">
    <source>
        <dbReference type="ARBA" id="ARBA00022679"/>
    </source>
</evidence>
<evidence type="ECO:0000313" key="12">
    <source>
        <dbReference type="Proteomes" id="UP000271624"/>
    </source>
</evidence>
<comment type="caution">
    <text evidence="11">The sequence shown here is derived from an EMBL/GenBank/DDBJ whole genome shotgun (WGS) entry which is preliminary data.</text>
</comment>
<evidence type="ECO:0000256" key="1">
    <source>
        <dbReference type="ARBA" id="ARBA00000085"/>
    </source>
</evidence>
<keyword evidence="6 11" id="KW-0418">Kinase</keyword>
<keyword evidence="3" id="KW-0597">Phosphoprotein</keyword>
<dbReference type="Gene3D" id="1.20.5.1930">
    <property type="match status" value="1"/>
</dbReference>
<keyword evidence="9" id="KW-0812">Transmembrane</keyword>
<dbReference type="OrthoDB" id="199946at2"/>
<evidence type="ECO:0000313" key="11">
    <source>
        <dbReference type="EMBL" id="RUS97634.1"/>
    </source>
</evidence>
<dbReference type="GO" id="GO:0005524">
    <property type="term" value="F:ATP binding"/>
    <property type="evidence" value="ECO:0007669"/>
    <property type="project" value="UniProtKB-KW"/>
</dbReference>
<keyword evidence="9" id="KW-1133">Transmembrane helix</keyword>
<dbReference type="GO" id="GO:0046983">
    <property type="term" value="F:protein dimerization activity"/>
    <property type="evidence" value="ECO:0007669"/>
    <property type="project" value="InterPro"/>
</dbReference>
<keyword evidence="12" id="KW-1185">Reference proteome</keyword>
<feature type="domain" description="Histidine kinase" evidence="10">
    <location>
        <begin position="207"/>
        <end position="392"/>
    </location>
</feature>
<gene>
    <name evidence="11" type="ORF">DSM106972_083710</name>
</gene>
<keyword evidence="7" id="KW-0067">ATP-binding</keyword>
<evidence type="ECO:0000256" key="6">
    <source>
        <dbReference type="ARBA" id="ARBA00022777"/>
    </source>
</evidence>
<feature type="transmembrane region" description="Helical" evidence="9">
    <location>
        <begin position="154"/>
        <end position="175"/>
    </location>
</feature>
<feature type="transmembrane region" description="Helical" evidence="9">
    <location>
        <begin position="70"/>
        <end position="94"/>
    </location>
</feature>
<dbReference type="InterPro" id="IPR005467">
    <property type="entry name" value="His_kinase_dom"/>
</dbReference>
<dbReference type="CDD" id="cd16917">
    <property type="entry name" value="HATPase_UhpB-NarQ-NarX-like"/>
    <property type="match status" value="1"/>
</dbReference>
<proteinExistence type="predicted"/>
<dbReference type="PROSITE" id="PS50109">
    <property type="entry name" value="HIS_KIN"/>
    <property type="match status" value="1"/>
</dbReference>
<reference evidence="11" key="2">
    <citation type="journal article" date="2019" name="Genome Biol. Evol.">
        <title>Day and night: Metabolic profiles and evolutionary relationships of six axenic non-marine cyanobacteria.</title>
        <authorList>
            <person name="Will S.E."/>
            <person name="Henke P."/>
            <person name="Boedeker C."/>
            <person name="Huang S."/>
            <person name="Brinkmann H."/>
            <person name="Rohde M."/>
            <person name="Jarek M."/>
            <person name="Friedl T."/>
            <person name="Seufert S."/>
            <person name="Schumacher M."/>
            <person name="Overmann J."/>
            <person name="Neumann-Schaal M."/>
            <person name="Petersen J."/>
        </authorList>
    </citation>
    <scope>NUCLEOTIDE SEQUENCE [LARGE SCALE GENOMIC DNA]</scope>
    <source>
        <strain evidence="11">PCC 7102</strain>
    </source>
</reference>
<dbReference type="InterPro" id="IPR036890">
    <property type="entry name" value="HATPase_C_sf"/>
</dbReference>
<dbReference type="RefSeq" id="WP_127086397.1">
    <property type="nucleotide sequence ID" value="NZ_RSCL01000031.1"/>
</dbReference>
<sequence>MLLSRRFIWIFRGAEWLVLLSWILSANVYKQFKTTPELLLPFVIFGIGFFGLSFIFPINRLLWQRRLYLYVQMGLLVAAQVIFVGFSTLFLVFIVKACFLLRFKELILFTCISGLAFVLGQTWGVSTSTFAQDMLTKLKQCELVSADFGSFSDLAPGLADFIAFNALIVLLNYILRAERKSRLKAEALTQEVEALATKLERTRIAREIHDSLGHTLTTLGVKAELAQTIRDSNPEKALQTLDTIKQLVDICLQDVRRAVKTMREEDFDLNVALPTLFNEFQVSTRALQVRYSVELPSLSLHISHQLYCIVQEGLTNIRKHAGAKNINLRGYATTEYIMIDLEDDGKGFNDNEEHSNGFGLCGMRERVKLLNGEIQIHSILNQGTSIHVRIPR</sequence>
<dbReference type="AlphaFoldDB" id="A0A433UUU8"/>
<dbReference type="InterPro" id="IPR011712">
    <property type="entry name" value="Sig_transdc_His_kin_sub3_dim/P"/>
</dbReference>
<dbReference type="InterPro" id="IPR003594">
    <property type="entry name" value="HATPase_dom"/>
</dbReference>
<keyword evidence="4" id="KW-0808">Transferase</keyword>
<dbReference type="Pfam" id="PF02518">
    <property type="entry name" value="HATPase_c"/>
    <property type="match status" value="1"/>
</dbReference>
<evidence type="ECO:0000256" key="5">
    <source>
        <dbReference type="ARBA" id="ARBA00022741"/>
    </source>
</evidence>
<dbReference type="EC" id="2.7.13.3" evidence="2"/>
<dbReference type="PANTHER" id="PTHR24421">
    <property type="entry name" value="NITRATE/NITRITE SENSOR PROTEIN NARX-RELATED"/>
    <property type="match status" value="1"/>
</dbReference>
<dbReference type="SMART" id="SM00387">
    <property type="entry name" value="HATPase_c"/>
    <property type="match status" value="1"/>
</dbReference>
<name>A0A433UUU8_9CYAN</name>
<dbReference type="EMBL" id="RSCL01000031">
    <property type="protein sequence ID" value="RUS97634.1"/>
    <property type="molecule type" value="Genomic_DNA"/>
</dbReference>
<keyword evidence="9" id="KW-0472">Membrane</keyword>
<evidence type="ECO:0000256" key="3">
    <source>
        <dbReference type="ARBA" id="ARBA00022553"/>
    </source>
</evidence>
<dbReference type="PANTHER" id="PTHR24421:SF10">
    <property type="entry name" value="NITRATE_NITRITE SENSOR PROTEIN NARQ"/>
    <property type="match status" value="1"/>
</dbReference>
<feature type="transmembrane region" description="Helical" evidence="9">
    <location>
        <begin position="106"/>
        <end position="125"/>
    </location>
</feature>
<dbReference type="Gene3D" id="3.30.565.10">
    <property type="entry name" value="Histidine kinase-like ATPase, C-terminal domain"/>
    <property type="match status" value="1"/>
</dbReference>
<dbReference type="GO" id="GO:0016020">
    <property type="term" value="C:membrane"/>
    <property type="evidence" value="ECO:0007669"/>
    <property type="project" value="InterPro"/>
</dbReference>
<comment type="catalytic activity">
    <reaction evidence="1">
        <text>ATP + protein L-histidine = ADP + protein N-phospho-L-histidine.</text>
        <dbReference type="EC" id="2.7.13.3"/>
    </reaction>
</comment>
<feature type="transmembrane region" description="Helical" evidence="9">
    <location>
        <begin position="38"/>
        <end position="58"/>
    </location>
</feature>
<feature type="transmembrane region" description="Helical" evidence="9">
    <location>
        <begin position="6"/>
        <end position="26"/>
    </location>
</feature>
<evidence type="ECO:0000256" key="2">
    <source>
        <dbReference type="ARBA" id="ARBA00012438"/>
    </source>
</evidence>
<dbReference type="Pfam" id="PF07730">
    <property type="entry name" value="HisKA_3"/>
    <property type="match status" value="1"/>
</dbReference>
<keyword evidence="8" id="KW-0902">Two-component regulatory system</keyword>
<evidence type="ECO:0000256" key="9">
    <source>
        <dbReference type="SAM" id="Phobius"/>
    </source>
</evidence>
<dbReference type="Proteomes" id="UP000271624">
    <property type="component" value="Unassembled WGS sequence"/>
</dbReference>